<keyword evidence="1" id="KW-1133">Transmembrane helix</keyword>
<evidence type="ECO:0000313" key="3">
    <source>
        <dbReference type="Proteomes" id="UP001501490"/>
    </source>
</evidence>
<keyword evidence="1" id="KW-0472">Membrane</keyword>
<feature type="transmembrane region" description="Helical" evidence="1">
    <location>
        <begin position="28"/>
        <end position="52"/>
    </location>
</feature>
<dbReference type="Proteomes" id="UP001501490">
    <property type="component" value="Unassembled WGS sequence"/>
</dbReference>
<evidence type="ECO:0008006" key="4">
    <source>
        <dbReference type="Google" id="ProtNLM"/>
    </source>
</evidence>
<evidence type="ECO:0000256" key="1">
    <source>
        <dbReference type="SAM" id="Phobius"/>
    </source>
</evidence>
<reference evidence="3" key="1">
    <citation type="journal article" date="2019" name="Int. J. Syst. Evol. Microbiol.">
        <title>The Global Catalogue of Microorganisms (GCM) 10K type strain sequencing project: providing services to taxonomists for standard genome sequencing and annotation.</title>
        <authorList>
            <consortium name="The Broad Institute Genomics Platform"/>
            <consortium name="The Broad Institute Genome Sequencing Center for Infectious Disease"/>
            <person name="Wu L."/>
            <person name="Ma J."/>
        </authorList>
    </citation>
    <scope>NUCLEOTIDE SEQUENCE [LARGE SCALE GENOMIC DNA]</scope>
    <source>
        <strain evidence="3">JCM 16929</strain>
    </source>
</reference>
<evidence type="ECO:0000313" key="2">
    <source>
        <dbReference type="EMBL" id="GAA3639897.1"/>
    </source>
</evidence>
<name>A0ABP7ASU9_9ACTN</name>
<protein>
    <recommendedName>
        <fullName evidence="4">DUF4307 domain-containing protein</fullName>
    </recommendedName>
</protein>
<comment type="caution">
    <text evidence="2">The sequence shown here is derived from an EMBL/GenBank/DDBJ whole genome shotgun (WGS) entry which is preliminary data.</text>
</comment>
<accession>A0ABP7ASU9</accession>
<gene>
    <name evidence="2" type="ORF">GCM10022236_48060</name>
</gene>
<organism evidence="2 3">
    <name type="scientific">Microlunatus ginsengisoli</name>
    <dbReference type="NCBI Taxonomy" id="363863"/>
    <lineage>
        <taxon>Bacteria</taxon>
        <taxon>Bacillati</taxon>
        <taxon>Actinomycetota</taxon>
        <taxon>Actinomycetes</taxon>
        <taxon>Propionibacteriales</taxon>
        <taxon>Propionibacteriaceae</taxon>
        <taxon>Microlunatus</taxon>
    </lineage>
</organism>
<dbReference type="EMBL" id="BAABAB010000050">
    <property type="protein sequence ID" value="GAA3639897.1"/>
    <property type="molecule type" value="Genomic_DNA"/>
</dbReference>
<keyword evidence="1" id="KW-0812">Transmembrane</keyword>
<keyword evidence="3" id="KW-1185">Reference proteome</keyword>
<dbReference type="InterPro" id="IPR025443">
    <property type="entry name" value="DUF4307"/>
</dbReference>
<proteinExistence type="predicted"/>
<sequence>MNQVEPRSAEAAERLRLRYPRSRVPRPVAVLLIGALALVGLGWLVWAGYVYATPQVDAQVATYVVRGDRSIAVTLTVERRDPSIAATCRVVAQAVDFQTVGEVEVAVPAGTDKLTSVDIDIVTLRRATTAVAKECTSG</sequence>
<dbReference type="Pfam" id="PF14155">
    <property type="entry name" value="DUF4307"/>
    <property type="match status" value="1"/>
</dbReference>
<dbReference type="RefSeq" id="WP_344809418.1">
    <property type="nucleotide sequence ID" value="NZ_BAABAB010000050.1"/>
</dbReference>